<sequence length="96" mass="11092">MLHPPPSEEAGRDRAGVAQARRRGCTWRQRDTAWLYIDGQGVLRGRVDRMSGHADGPWLWWQTERATGCEQDLWAAKWVVEHLAADTRHDVPTRYL</sequence>
<proteinExistence type="predicted"/>
<dbReference type="EMBL" id="CAADIH010000026">
    <property type="protein sequence ID" value="VFR47318.1"/>
    <property type="molecule type" value="Genomic_DNA"/>
</dbReference>
<dbReference type="AlphaFoldDB" id="A0A484RA52"/>
<name>A0A484RA52_9ZZZZ</name>
<evidence type="ECO:0000313" key="1">
    <source>
        <dbReference type="EMBL" id="VFR47318.1"/>
    </source>
</evidence>
<protein>
    <submittedName>
        <fullName evidence="1">Uncharacterized protein</fullName>
    </submittedName>
</protein>
<reference evidence="1" key="1">
    <citation type="submission" date="2019-03" db="EMBL/GenBank/DDBJ databases">
        <authorList>
            <person name="Danneels B."/>
        </authorList>
    </citation>
    <scope>NUCLEOTIDE SEQUENCE</scope>
</reference>
<gene>
    <name evidence="1" type="ORF">BER2_3527</name>
</gene>
<accession>A0A484RA52</accession>
<organism evidence="1">
    <name type="scientific">plant metagenome</name>
    <dbReference type="NCBI Taxonomy" id="1297885"/>
    <lineage>
        <taxon>unclassified sequences</taxon>
        <taxon>metagenomes</taxon>
        <taxon>organismal metagenomes</taxon>
    </lineage>
</organism>